<evidence type="ECO:0000313" key="3">
    <source>
        <dbReference type="Proteomes" id="UP000037035"/>
    </source>
</evidence>
<dbReference type="AlphaFoldDB" id="A0A0L6V0I3"/>
<evidence type="ECO:0000256" key="1">
    <source>
        <dbReference type="SAM" id="MobiDB-lite"/>
    </source>
</evidence>
<name>A0A0L6V0I3_9BASI</name>
<keyword evidence="3" id="KW-1185">Reference proteome</keyword>
<proteinExistence type="predicted"/>
<evidence type="ECO:0000313" key="2">
    <source>
        <dbReference type="EMBL" id="KNZ54303.1"/>
    </source>
</evidence>
<accession>A0A0L6V0I3</accession>
<reference evidence="2 3" key="1">
    <citation type="submission" date="2015-08" db="EMBL/GenBank/DDBJ databases">
        <title>Next Generation Sequencing and Analysis of the Genome of Puccinia sorghi L Schw, the Causal Agent of Maize Common Rust.</title>
        <authorList>
            <person name="Rochi L."/>
            <person name="Burguener G."/>
            <person name="Darino M."/>
            <person name="Turjanski A."/>
            <person name="Kreff E."/>
            <person name="Dieguez M.J."/>
            <person name="Sacco F."/>
        </authorList>
    </citation>
    <scope>NUCLEOTIDE SEQUENCE [LARGE SCALE GENOMIC DNA]</scope>
    <source>
        <strain evidence="2 3">RO10H11247</strain>
    </source>
</reference>
<feature type="compositionally biased region" description="Polar residues" evidence="1">
    <location>
        <begin position="131"/>
        <end position="144"/>
    </location>
</feature>
<protein>
    <submittedName>
        <fullName evidence="2">Uncharacterized protein</fullName>
    </submittedName>
</protein>
<dbReference type="Proteomes" id="UP000037035">
    <property type="component" value="Unassembled WGS sequence"/>
</dbReference>
<organism evidence="2 3">
    <name type="scientific">Puccinia sorghi</name>
    <dbReference type="NCBI Taxonomy" id="27349"/>
    <lineage>
        <taxon>Eukaryota</taxon>
        <taxon>Fungi</taxon>
        <taxon>Dikarya</taxon>
        <taxon>Basidiomycota</taxon>
        <taxon>Pucciniomycotina</taxon>
        <taxon>Pucciniomycetes</taxon>
        <taxon>Pucciniales</taxon>
        <taxon>Pucciniaceae</taxon>
        <taxon>Puccinia</taxon>
    </lineage>
</organism>
<sequence>MDQFFPVPVLGVPEAANPPLVEAFRHLTFEEKALMSSATIERNKLYHEVSCKLRELKSEVVNKVIRDGVSPALGTENFIKNVEDLINKDHQLEELQSQLLKLRIKRYRVKEIVEGLLGLEDDSETEDCPGGNNNQEGDGMGSNNSQECIDVIGLHA</sequence>
<feature type="region of interest" description="Disordered" evidence="1">
    <location>
        <begin position="122"/>
        <end position="144"/>
    </location>
</feature>
<dbReference type="OrthoDB" id="2516766at2759"/>
<dbReference type="VEuPathDB" id="FungiDB:VP01_2984g1"/>
<comment type="caution">
    <text evidence="2">The sequence shown here is derived from an EMBL/GenBank/DDBJ whole genome shotgun (WGS) entry which is preliminary data.</text>
</comment>
<dbReference type="EMBL" id="LAVV01007928">
    <property type="protein sequence ID" value="KNZ54303.1"/>
    <property type="molecule type" value="Genomic_DNA"/>
</dbReference>
<gene>
    <name evidence="2" type="ORF">VP01_2984g1</name>
</gene>